<evidence type="ECO:0000256" key="7">
    <source>
        <dbReference type="ARBA" id="ARBA00022692"/>
    </source>
</evidence>
<dbReference type="InterPro" id="IPR036641">
    <property type="entry name" value="HPT_dom_sf"/>
</dbReference>
<evidence type="ECO:0000259" key="18">
    <source>
        <dbReference type="PROSITE" id="PS50109"/>
    </source>
</evidence>
<feature type="transmembrane region" description="Helical" evidence="17">
    <location>
        <begin position="77"/>
        <end position="98"/>
    </location>
</feature>
<dbReference type="PANTHER" id="PTHR45339">
    <property type="entry name" value="HYBRID SIGNAL TRANSDUCTION HISTIDINE KINASE J"/>
    <property type="match status" value="1"/>
</dbReference>
<dbReference type="InterPro" id="IPR005467">
    <property type="entry name" value="His_kinase_dom"/>
</dbReference>
<feature type="domain" description="Histidine kinase" evidence="18">
    <location>
        <begin position="221"/>
        <end position="442"/>
    </location>
</feature>
<dbReference type="Gene3D" id="3.30.565.10">
    <property type="entry name" value="Histidine kinase-like ATPase, C-terminal domain"/>
    <property type="match status" value="1"/>
</dbReference>
<keyword evidence="10" id="KW-0067">ATP-binding</keyword>
<evidence type="ECO:0000256" key="17">
    <source>
        <dbReference type="SAM" id="Phobius"/>
    </source>
</evidence>
<feature type="region of interest" description="Disordered" evidence="16">
    <location>
        <begin position="609"/>
        <end position="636"/>
    </location>
</feature>
<dbReference type="Pfam" id="PF02518">
    <property type="entry name" value="HATPase_c"/>
    <property type="match status" value="1"/>
</dbReference>
<keyword evidence="5 14" id="KW-0597">Phosphoprotein</keyword>
<evidence type="ECO:0000256" key="6">
    <source>
        <dbReference type="ARBA" id="ARBA00022679"/>
    </source>
</evidence>
<dbReference type="Gene3D" id="1.20.120.160">
    <property type="entry name" value="HPT domain"/>
    <property type="match status" value="1"/>
</dbReference>
<evidence type="ECO:0000256" key="10">
    <source>
        <dbReference type="ARBA" id="ARBA00022840"/>
    </source>
</evidence>
<organism evidence="20 21">
    <name type="scientific">Limibacillus halophilus</name>
    <dbReference type="NCBI Taxonomy" id="1579333"/>
    <lineage>
        <taxon>Bacteria</taxon>
        <taxon>Pseudomonadati</taxon>
        <taxon>Pseudomonadota</taxon>
        <taxon>Alphaproteobacteria</taxon>
        <taxon>Rhodospirillales</taxon>
        <taxon>Rhodovibrionaceae</taxon>
        <taxon>Limibacillus</taxon>
    </lineage>
</organism>
<keyword evidence="4" id="KW-1003">Cell membrane</keyword>
<keyword evidence="6 20" id="KW-0808">Transferase</keyword>
<protein>
    <recommendedName>
        <fullName evidence="3">histidine kinase</fullName>
        <ecNumber evidence="3">2.7.13.3</ecNumber>
    </recommendedName>
</protein>
<evidence type="ECO:0000256" key="1">
    <source>
        <dbReference type="ARBA" id="ARBA00000085"/>
    </source>
</evidence>
<feature type="compositionally biased region" description="Polar residues" evidence="16">
    <location>
        <begin position="609"/>
        <end position="633"/>
    </location>
</feature>
<sequence length="911" mass="99707">MARQDIELETAERIMPSSDPFHDGLISWLVKRLSNRADSEHEQALIRVVFGFVTIAYCGGIVLALGMSPPYVPEVRYPMIIASTGMVVTIAIFAHIVWKPAPSPVRRYCGMVSDMVSLTAFLITGGAFTAFWYPIYLWVAFGNGFRYGEQYLLVSTISSLVGFSFVIGMSDYWLAQPELAAGLWLALIILPAYASTLMAKLRRAKAQAEEASRAKSRFLANTSHELRTPLNAIIGMSELLRSTNLDQEQKEMVRSVTTAGQSLLALIDDILDISRIESAKASVNVENIDLHSVFNAVYEIIDNQARSKGIFFEVHIDPRIPFALRGDAQYLRQILINLSSNAIKFTDQGGVLAEVRLLGGNDKRVHLRFEVSDTGIGLPPEARSRIFETFTQADDTTTRRYGGTGLGLAISRQLVELMGGEIGVDSVVGKGSTFWFELPFELSGIEEEDADLTLRGHAVLLSFSRATSGLATQLRSLGLAVTQCQDPKVAAEHLSEGWAGDNRLPQVLVLDARKMPGNAVSAIAAGRAVGVSVPKVLIAREMDSLRSLAVKRQFIAVIATPEDRIILRNAIHAGLSADRKTEAFLEPTGAVEQAQLGQRTATASIANVGQNQTSNQQATGSKNNGTSGISPTVKQPVADAPRRQLSILVAEDNPINQRVIGMTLERAGFKTTLVGNGEEALEAVDNSKFDIILMDMHMPGMSGIEAAKMLRMERLGGRQIPILGITADATSEARNAALEAGMNACLTKPIEPSRLVRAIEEYALPEDGEERPLGAPEMLTGKIVTHPRFNGREELPVLDNEILERLVDDEEGRSLVIELSDAFDADGKRLVTRIKLAAQSQQYKKFMELTGHLHETARSVGAITLTKRLEDIRRLTPRQFESRCVGLAEQISLDFQAARAEIQAFVERFED</sequence>
<feature type="modified residue" description="4-aspartylphosphate" evidence="14">
    <location>
        <position position="695"/>
    </location>
</feature>
<dbReference type="FunFam" id="3.30.565.10:FF:000078">
    <property type="entry name" value="Two-component sensor histidine kinase"/>
    <property type="match status" value="1"/>
</dbReference>
<evidence type="ECO:0000259" key="19">
    <source>
        <dbReference type="PROSITE" id="PS50110"/>
    </source>
</evidence>
<feature type="transmembrane region" description="Helical" evidence="17">
    <location>
        <begin position="118"/>
        <end position="139"/>
    </location>
</feature>
<dbReference type="InterPro" id="IPR001789">
    <property type="entry name" value="Sig_transdc_resp-reg_receiver"/>
</dbReference>
<comment type="caution">
    <text evidence="20">The sequence shown here is derived from an EMBL/GenBank/DDBJ whole genome shotgun (WGS) entry which is preliminary data.</text>
</comment>
<feature type="transmembrane region" description="Helical" evidence="17">
    <location>
        <begin position="44"/>
        <end position="65"/>
    </location>
</feature>
<evidence type="ECO:0000256" key="11">
    <source>
        <dbReference type="ARBA" id="ARBA00022989"/>
    </source>
</evidence>
<dbReference type="PRINTS" id="PR00344">
    <property type="entry name" value="BCTRLSENSOR"/>
</dbReference>
<reference evidence="20 21" key="1">
    <citation type="submission" date="2020-08" db="EMBL/GenBank/DDBJ databases">
        <title>Genomic Encyclopedia of Type Strains, Phase III (KMG-III): the genomes of soil and plant-associated and newly described type strains.</title>
        <authorList>
            <person name="Whitman W."/>
        </authorList>
    </citation>
    <scope>NUCLEOTIDE SEQUENCE [LARGE SCALE GENOMIC DNA]</scope>
    <source>
        <strain evidence="20 21">CECT 8803</strain>
    </source>
</reference>
<keyword evidence="7 17" id="KW-0812">Transmembrane</keyword>
<dbReference type="GO" id="GO:0005524">
    <property type="term" value="F:ATP binding"/>
    <property type="evidence" value="ECO:0007669"/>
    <property type="project" value="UniProtKB-KW"/>
</dbReference>
<dbReference type="Gene3D" id="1.10.287.130">
    <property type="match status" value="1"/>
</dbReference>
<evidence type="ECO:0000256" key="8">
    <source>
        <dbReference type="ARBA" id="ARBA00022741"/>
    </source>
</evidence>
<gene>
    <name evidence="20" type="ORF">FHR98_001894</name>
</gene>
<dbReference type="PROSITE" id="PS50110">
    <property type="entry name" value="RESPONSE_REGULATORY"/>
    <property type="match status" value="1"/>
</dbReference>
<evidence type="ECO:0000256" key="14">
    <source>
        <dbReference type="PROSITE-ProRule" id="PRU00169"/>
    </source>
</evidence>
<evidence type="ECO:0000256" key="5">
    <source>
        <dbReference type="ARBA" id="ARBA00022553"/>
    </source>
</evidence>
<feature type="coiled-coil region" evidence="15">
    <location>
        <begin position="194"/>
        <end position="221"/>
    </location>
</feature>
<evidence type="ECO:0000256" key="13">
    <source>
        <dbReference type="ARBA" id="ARBA00023136"/>
    </source>
</evidence>
<feature type="transmembrane region" description="Helical" evidence="17">
    <location>
        <begin position="151"/>
        <end position="175"/>
    </location>
</feature>
<dbReference type="CDD" id="cd00082">
    <property type="entry name" value="HisKA"/>
    <property type="match status" value="1"/>
</dbReference>
<keyword evidence="15" id="KW-0175">Coiled coil</keyword>
<comment type="subcellular location">
    <subcellularLocation>
        <location evidence="2">Cell membrane</location>
        <topology evidence="2">Multi-pass membrane protein</topology>
    </subcellularLocation>
</comment>
<dbReference type="GO" id="GO:0000155">
    <property type="term" value="F:phosphorelay sensor kinase activity"/>
    <property type="evidence" value="ECO:0007669"/>
    <property type="project" value="InterPro"/>
</dbReference>
<dbReference type="AlphaFoldDB" id="A0A839SRV2"/>
<proteinExistence type="predicted"/>
<evidence type="ECO:0000256" key="2">
    <source>
        <dbReference type="ARBA" id="ARBA00004651"/>
    </source>
</evidence>
<evidence type="ECO:0000313" key="21">
    <source>
        <dbReference type="Proteomes" id="UP000581135"/>
    </source>
</evidence>
<dbReference type="Pfam" id="PF00072">
    <property type="entry name" value="Response_reg"/>
    <property type="match status" value="1"/>
</dbReference>
<dbReference type="SMART" id="SM00448">
    <property type="entry name" value="REC"/>
    <property type="match status" value="1"/>
</dbReference>
<dbReference type="InterPro" id="IPR036890">
    <property type="entry name" value="HATPase_C_sf"/>
</dbReference>
<comment type="catalytic activity">
    <reaction evidence="1">
        <text>ATP + protein L-histidine = ADP + protein N-phospho-L-histidine.</text>
        <dbReference type="EC" id="2.7.13.3"/>
    </reaction>
</comment>
<dbReference type="Pfam" id="PF00512">
    <property type="entry name" value="HisKA"/>
    <property type="match status" value="1"/>
</dbReference>
<evidence type="ECO:0000256" key="9">
    <source>
        <dbReference type="ARBA" id="ARBA00022777"/>
    </source>
</evidence>
<dbReference type="InterPro" id="IPR004358">
    <property type="entry name" value="Sig_transdc_His_kin-like_C"/>
</dbReference>
<dbReference type="Gene3D" id="3.40.50.2300">
    <property type="match status" value="1"/>
</dbReference>
<dbReference type="EC" id="2.7.13.3" evidence="3"/>
<evidence type="ECO:0000313" key="20">
    <source>
        <dbReference type="EMBL" id="MBB3065607.1"/>
    </source>
</evidence>
<accession>A0A839SRV2</accession>
<evidence type="ECO:0000256" key="16">
    <source>
        <dbReference type="SAM" id="MobiDB-lite"/>
    </source>
</evidence>
<dbReference type="GO" id="GO:0005886">
    <property type="term" value="C:plasma membrane"/>
    <property type="evidence" value="ECO:0007669"/>
    <property type="project" value="UniProtKB-SubCell"/>
</dbReference>
<evidence type="ECO:0000256" key="3">
    <source>
        <dbReference type="ARBA" id="ARBA00012438"/>
    </source>
</evidence>
<dbReference type="InterPro" id="IPR036097">
    <property type="entry name" value="HisK_dim/P_sf"/>
</dbReference>
<evidence type="ECO:0000256" key="4">
    <source>
        <dbReference type="ARBA" id="ARBA00022475"/>
    </source>
</evidence>
<dbReference type="FunFam" id="1.10.287.130:FF:000002">
    <property type="entry name" value="Two-component osmosensing histidine kinase"/>
    <property type="match status" value="1"/>
</dbReference>
<dbReference type="PROSITE" id="PS50109">
    <property type="entry name" value="HIS_KIN"/>
    <property type="match status" value="1"/>
</dbReference>
<dbReference type="SUPFAM" id="SSF47226">
    <property type="entry name" value="Histidine-containing phosphotransfer domain, HPT domain"/>
    <property type="match status" value="1"/>
</dbReference>
<feature type="domain" description="Response regulatory" evidence="19">
    <location>
        <begin position="646"/>
        <end position="763"/>
    </location>
</feature>
<dbReference type="Proteomes" id="UP000581135">
    <property type="component" value="Unassembled WGS sequence"/>
</dbReference>
<dbReference type="SUPFAM" id="SSF47384">
    <property type="entry name" value="Homodimeric domain of signal transducing histidine kinase"/>
    <property type="match status" value="1"/>
</dbReference>
<keyword evidence="9 20" id="KW-0418">Kinase</keyword>
<dbReference type="InterPro" id="IPR011006">
    <property type="entry name" value="CheY-like_superfamily"/>
</dbReference>
<dbReference type="RefSeq" id="WP_183416418.1">
    <property type="nucleotide sequence ID" value="NZ_JACHXA010000004.1"/>
</dbReference>
<keyword evidence="21" id="KW-1185">Reference proteome</keyword>
<dbReference type="CDD" id="cd17546">
    <property type="entry name" value="REC_hyHK_CKI1_RcsC-like"/>
    <property type="match status" value="1"/>
</dbReference>
<dbReference type="InterPro" id="IPR003661">
    <property type="entry name" value="HisK_dim/P_dom"/>
</dbReference>
<keyword evidence="13 17" id="KW-0472">Membrane</keyword>
<dbReference type="CDD" id="cd16922">
    <property type="entry name" value="HATPase_EvgS-ArcB-TorS-like"/>
    <property type="match status" value="1"/>
</dbReference>
<dbReference type="SUPFAM" id="SSF55874">
    <property type="entry name" value="ATPase domain of HSP90 chaperone/DNA topoisomerase II/histidine kinase"/>
    <property type="match status" value="1"/>
</dbReference>
<dbReference type="SUPFAM" id="SSF52172">
    <property type="entry name" value="CheY-like"/>
    <property type="match status" value="1"/>
</dbReference>
<dbReference type="SMART" id="SM00388">
    <property type="entry name" value="HisKA"/>
    <property type="match status" value="1"/>
</dbReference>
<name>A0A839SRV2_9PROT</name>
<keyword evidence="12" id="KW-0902">Two-component regulatory system</keyword>
<dbReference type="InterPro" id="IPR003594">
    <property type="entry name" value="HATPase_dom"/>
</dbReference>
<feature type="transmembrane region" description="Helical" evidence="17">
    <location>
        <begin position="181"/>
        <end position="199"/>
    </location>
</feature>
<evidence type="ECO:0000256" key="12">
    <source>
        <dbReference type="ARBA" id="ARBA00023012"/>
    </source>
</evidence>
<dbReference type="PANTHER" id="PTHR45339:SF1">
    <property type="entry name" value="HYBRID SIGNAL TRANSDUCTION HISTIDINE KINASE J"/>
    <property type="match status" value="1"/>
</dbReference>
<dbReference type="EMBL" id="JACHXA010000004">
    <property type="protein sequence ID" value="MBB3065607.1"/>
    <property type="molecule type" value="Genomic_DNA"/>
</dbReference>
<keyword evidence="8" id="KW-0547">Nucleotide-binding</keyword>
<dbReference type="SMART" id="SM00387">
    <property type="entry name" value="HATPase_c"/>
    <property type="match status" value="1"/>
</dbReference>
<keyword evidence="11 17" id="KW-1133">Transmembrane helix</keyword>
<evidence type="ECO:0000256" key="15">
    <source>
        <dbReference type="SAM" id="Coils"/>
    </source>
</evidence>